<dbReference type="PROSITE" id="PS51257">
    <property type="entry name" value="PROKAR_LIPOPROTEIN"/>
    <property type="match status" value="1"/>
</dbReference>
<proteinExistence type="predicted"/>
<sequence>MRIGKACRPALAAALVLAAVGCGSGGEMLSGHGDALPAASDLNPAPREDLRRGGRFVWALSEYEQQYNMVHVQGNKSDVRRVLGALMPSATRFDDKGGHAPREEYVLDYGVSEDGLEVFYELNPEAVWSDGDPVTWEDYEAMVITRKGEREGDFQIGSDTGYAWVEEVVPGDDDFSFTLRFSQPYADWPALFDIVYPQEYMEDEELFAEGYAGQIPVTAGPFADAEFDDTAQRVTVSRNEDWWGAPAVLDEIVFANIAPHGQATAFGNGEIDGFYLGYDAASYAMLRGTEGTHFTRAVNNGHRFIALNAGSEMLSDVRVRRALAMGIDRDILAEIALSAVDWPVTGEVNRLLRSSQNGYRDNSGEIGTYDPERAGELLDEAGWTLEEGAEFRTGAGGETLTLSYVVSEEMELAKDEADITREMLADIGVEVEIQSVPGNALFSDYVIPGNYELAAFVFTSSNPYPTDAQSTYGGPFGEKGEAWGNNISFHSTEEINELFDRLGRETDPEEYAEIANRIDALLWEEVLTIPLFERPGLYAVHEDLRNWGEYGLAGDYVYEDIGWLAE</sequence>
<feature type="chain" id="PRO_5039499657" evidence="1">
    <location>
        <begin position="19"/>
        <end position="566"/>
    </location>
</feature>
<dbReference type="PANTHER" id="PTHR30290:SF65">
    <property type="entry name" value="MONOACYL PHOSPHATIDYLINOSITOL TETRAMANNOSIDE-BINDING PROTEIN LPQW-RELATED"/>
    <property type="match status" value="1"/>
</dbReference>
<dbReference type="Pfam" id="PF00496">
    <property type="entry name" value="SBP_bac_5"/>
    <property type="match status" value="1"/>
</dbReference>
<organism evidence="3 4">
    <name type="scientific">Nocardiopsis algeriensis</name>
    <dbReference type="NCBI Taxonomy" id="1478215"/>
    <lineage>
        <taxon>Bacteria</taxon>
        <taxon>Bacillati</taxon>
        <taxon>Actinomycetota</taxon>
        <taxon>Actinomycetes</taxon>
        <taxon>Streptosporangiales</taxon>
        <taxon>Nocardiopsidaceae</taxon>
        <taxon>Nocardiopsis</taxon>
    </lineage>
</organism>
<dbReference type="PANTHER" id="PTHR30290">
    <property type="entry name" value="PERIPLASMIC BINDING COMPONENT OF ABC TRANSPORTER"/>
    <property type="match status" value="1"/>
</dbReference>
<dbReference type="CDD" id="cd08501">
    <property type="entry name" value="PBP2_Lpqw"/>
    <property type="match status" value="1"/>
</dbReference>
<keyword evidence="1" id="KW-0732">Signal</keyword>
<dbReference type="GO" id="GO:0043190">
    <property type="term" value="C:ATP-binding cassette (ABC) transporter complex"/>
    <property type="evidence" value="ECO:0007669"/>
    <property type="project" value="InterPro"/>
</dbReference>
<dbReference type="InterPro" id="IPR039424">
    <property type="entry name" value="SBP_5"/>
</dbReference>
<dbReference type="GO" id="GO:1904680">
    <property type="term" value="F:peptide transmembrane transporter activity"/>
    <property type="evidence" value="ECO:0007669"/>
    <property type="project" value="TreeGrafter"/>
</dbReference>
<dbReference type="Gene3D" id="3.90.76.10">
    <property type="entry name" value="Dipeptide-binding Protein, Domain 1"/>
    <property type="match status" value="1"/>
</dbReference>
<dbReference type="Gene3D" id="3.40.190.10">
    <property type="entry name" value="Periplasmic binding protein-like II"/>
    <property type="match status" value="1"/>
</dbReference>
<dbReference type="GO" id="GO:0015833">
    <property type="term" value="P:peptide transport"/>
    <property type="evidence" value="ECO:0007669"/>
    <property type="project" value="TreeGrafter"/>
</dbReference>
<dbReference type="RefSeq" id="WP_184291927.1">
    <property type="nucleotide sequence ID" value="NZ_JACHJO010000007.1"/>
</dbReference>
<dbReference type="Gene3D" id="3.10.105.10">
    <property type="entry name" value="Dipeptide-binding Protein, Domain 3"/>
    <property type="match status" value="1"/>
</dbReference>
<dbReference type="EMBL" id="JACHJO010000007">
    <property type="protein sequence ID" value="MBB6120659.1"/>
    <property type="molecule type" value="Genomic_DNA"/>
</dbReference>
<dbReference type="InterPro" id="IPR000914">
    <property type="entry name" value="SBP_5_dom"/>
</dbReference>
<evidence type="ECO:0000313" key="4">
    <source>
        <dbReference type="Proteomes" id="UP000536604"/>
    </source>
</evidence>
<evidence type="ECO:0000259" key="2">
    <source>
        <dbReference type="Pfam" id="PF00496"/>
    </source>
</evidence>
<dbReference type="AlphaFoldDB" id="A0A841IP98"/>
<dbReference type="PIRSF" id="PIRSF002741">
    <property type="entry name" value="MppA"/>
    <property type="match status" value="1"/>
</dbReference>
<keyword evidence="4" id="KW-1185">Reference proteome</keyword>
<evidence type="ECO:0000256" key="1">
    <source>
        <dbReference type="SAM" id="SignalP"/>
    </source>
</evidence>
<accession>A0A841IP98</accession>
<reference evidence="3 4" key="1">
    <citation type="submission" date="2020-08" db="EMBL/GenBank/DDBJ databases">
        <title>Genomic Encyclopedia of Type Strains, Phase III (KMG-III): the genomes of soil and plant-associated and newly described type strains.</title>
        <authorList>
            <person name="Whitman W."/>
        </authorList>
    </citation>
    <scope>NUCLEOTIDE SEQUENCE [LARGE SCALE GENOMIC DNA]</scope>
    <source>
        <strain evidence="3 4">CECT 8712</strain>
    </source>
</reference>
<dbReference type="Proteomes" id="UP000536604">
    <property type="component" value="Unassembled WGS sequence"/>
</dbReference>
<dbReference type="GO" id="GO:0042597">
    <property type="term" value="C:periplasmic space"/>
    <property type="evidence" value="ECO:0007669"/>
    <property type="project" value="UniProtKB-ARBA"/>
</dbReference>
<gene>
    <name evidence="3" type="ORF">FHS13_002616</name>
</gene>
<comment type="caution">
    <text evidence="3">The sequence shown here is derived from an EMBL/GenBank/DDBJ whole genome shotgun (WGS) entry which is preliminary data.</text>
</comment>
<feature type="domain" description="Solute-binding protein family 5" evidence="2">
    <location>
        <begin position="109"/>
        <end position="475"/>
    </location>
</feature>
<dbReference type="SUPFAM" id="SSF53850">
    <property type="entry name" value="Periplasmic binding protein-like II"/>
    <property type="match status" value="1"/>
</dbReference>
<feature type="signal peptide" evidence="1">
    <location>
        <begin position="1"/>
        <end position="18"/>
    </location>
</feature>
<evidence type="ECO:0000313" key="3">
    <source>
        <dbReference type="EMBL" id="MBB6120659.1"/>
    </source>
</evidence>
<dbReference type="InterPro" id="IPR030678">
    <property type="entry name" value="Peptide/Ni-bd"/>
</dbReference>
<name>A0A841IP98_9ACTN</name>
<protein>
    <submittedName>
        <fullName evidence="3">Peptide/nickel transport system substrate-binding protein</fullName>
    </submittedName>
</protein>